<organism evidence="1 2">
    <name type="scientific">Paracoccus pantotrophus</name>
    <name type="common">Thiosphaera pantotropha</name>
    <dbReference type="NCBI Taxonomy" id="82367"/>
    <lineage>
        <taxon>Bacteria</taxon>
        <taxon>Pseudomonadati</taxon>
        <taxon>Pseudomonadota</taxon>
        <taxon>Alphaproteobacteria</taxon>
        <taxon>Rhodobacterales</taxon>
        <taxon>Paracoccaceae</taxon>
        <taxon>Paracoccus</taxon>
    </lineage>
</organism>
<evidence type="ECO:0008006" key="3">
    <source>
        <dbReference type="Google" id="ProtNLM"/>
    </source>
</evidence>
<proteinExistence type="predicted"/>
<dbReference type="Proteomes" id="UP000273626">
    <property type="component" value="Unassembled WGS sequence"/>
</dbReference>
<name>A0ABX9SG34_PARPN</name>
<evidence type="ECO:0000313" key="1">
    <source>
        <dbReference type="EMBL" id="RKS51618.1"/>
    </source>
</evidence>
<keyword evidence="2" id="KW-1185">Reference proteome</keyword>
<evidence type="ECO:0000313" key="2">
    <source>
        <dbReference type="Proteomes" id="UP000273626"/>
    </source>
</evidence>
<comment type="caution">
    <text evidence="1">The sequence shown here is derived from an EMBL/GenBank/DDBJ whole genome shotgun (WGS) entry which is preliminary data.</text>
</comment>
<dbReference type="InterPro" id="IPR036514">
    <property type="entry name" value="SGNH_hydro_sf"/>
</dbReference>
<protein>
    <recommendedName>
        <fullName evidence="3">SGNH/GDSL hydrolase family protein</fullName>
    </recommendedName>
</protein>
<accession>A0ABX9SG34</accession>
<sequence length="269" mass="29572">MLGKGNSQSKVVDMAGVMQFLIESVSAFYIGHSLVGTTLPGMMQGLLEEPVEMQILNGAPLEWQWKEAHHAQGVNGREWLPDHAVDALVITERVPLAPAIEYHDSLGYAAKWVELARQSNPGVKPYLYQTWDYIDPDSTRPWRDRILADLPQWQSIADHVNLDLPEGAEPMRLVPVGLGMVRLHDAAEAGKVPGATSIRDFFGDDIHPTEQGGSYYIAMIHYATLTGKSPVGLTNRIPGGSGPYPLVPKEQAAVLQELAWQVVQEFAAD</sequence>
<gene>
    <name evidence="1" type="ORF">BDE18_0870</name>
</gene>
<reference evidence="1" key="1">
    <citation type="submission" date="2018-10" db="EMBL/GenBank/DDBJ databases">
        <title>Genomic Encyclopedia of Archaeal and Bacterial Type Strains, Phase II (KMG-II): from individual species to whole genera.</title>
        <authorList>
            <person name="Goeker M."/>
        </authorList>
    </citation>
    <scope>NUCLEOTIDE SEQUENCE [LARGE SCALE GENOMIC DNA]</scope>
    <source>
        <strain evidence="1">DSM 2944</strain>
    </source>
</reference>
<dbReference type="Gene3D" id="3.40.50.1110">
    <property type="entry name" value="SGNH hydrolase"/>
    <property type="match status" value="1"/>
</dbReference>
<dbReference type="EMBL" id="RBLI01000001">
    <property type="protein sequence ID" value="RKS51618.1"/>
    <property type="molecule type" value="Genomic_DNA"/>
</dbReference>